<dbReference type="AlphaFoldDB" id="A0A1X0P0Q8"/>
<dbReference type="GeneID" id="39983960"/>
<evidence type="ECO:0008006" key="3">
    <source>
        <dbReference type="Google" id="ProtNLM"/>
    </source>
</evidence>
<reference evidence="1 2" key="1">
    <citation type="submission" date="2017-03" db="EMBL/GenBank/DDBJ databases">
        <title>An alternative strategy for trypanosome survival in the mammalian bloodstream revealed through genome and transcriptome analysis of the ubiquitous bovine parasite Trypanosoma (Megatrypanum) theileri.</title>
        <authorList>
            <person name="Kelly S."/>
            <person name="Ivens A."/>
            <person name="Mott A."/>
            <person name="O'Neill E."/>
            <person name="Emms D."/>
            <person name="Macleod O."/>
            <person name="Voorheis P."/>
            <person name="Matthews J."/>
            <person name="Matthews K."/>
            <person name="Carrington M."/>
        </authorList>
    </citation>
    <scope>NUCLEOTIDE SEQUENCE [LARGE SCALE GENOMIC DNA]</scope>
    <source>
        <strain evidence="1">Edinburgh</strain>
    </source>
</reference>
<keyword evidence="2" id="KW-1185">Reference proteome</keyword>
<evidence type="ECO:0000313" key="2">
    <source>
        <dbReference type="Proteomes" id="UP000192257"/>
    </source>
</evidence>
<dbReference type="VEuPathDB" id="TriTrypDB:TM35_000083150"/>
<dbReference type="PANTHER" id="PTHR39665">
    <property type="entry name" value="PARAFLAGELLAR ROD COMPONENT-RELATED"/>
    <property type="match status" value="1"/>
</dbReference>
<proteinExistence type="predicted"/>
<dbReference type="OrthoDB" id="239036at2759"/>
<protein>
    <recommendedName>
        <fullName evidence="3">Paraflagellar rod component</fullName>
    </recommendedName>
</protein>
<dbReference type="PANTHER" id="PTHR39665:SF2">
    <property type="entry name" value="PARAFLAGELLAR ROD COMPONENT"/>
    <property type="match status" value="1"/>
</dbReference>
<dbReference type="EMBL" id="NBCO01000008">
    <property type="protein sequence ID" value="ORC90517.1"/>
    <property type="molecule type" value="Genomic_DNA"/>
</dbReference>
<comment type="caution">
    <text evidence="1">The sequence shown here is derived from an EMBL/GenBank/DDBJ whole genome shotgun (WGS) entry which is preliminary data.</text>
</comment>
<name>A0A1X0P0Q8_9TRYP</name>
<dbReference type="CDD" id="cd22648">
    <property type="entry name" value="Q4D6Q6-like"/>
    <property type="match status" value="1"/>
</dbReference>
<evidence type="ECO:0000313" key="1">
    <source>
        <dbReference type="EMBL" id="ORC90517.1"/>
    </source>
</evidence>
<dbReference type="Proteomes" id="UP000192257">
    <property type="component" value="Unassembled WGS sequence"/>
</dbReference>
<dbReference type="RefSeq" id="XP_028884583.1">
    <property type="nucleotide sequence ID" value="XM_029024180.1"/>
</dbReference>
<sequence length="126" mass="14331">MVHHLIVNITFNSPEIRILGPIKEQTIDKLNEVLPNATTSSRSTRFAPPKFQYLSNPNHWYIKLDRQFCDDEGISHLMVLLLDALEEEGVWKLVSATSLRQPIGTGSKDYTESHVLFLNKLVGDDI</sequence>
<accession>A0A1X0P0Q8</accession>
<organism evidence="1 2">
    <name type="scientific">Trypanosoma theileri</name>
    <dbReference type="NCBI Taxonomy" id="67003"/>
    <lineage>
        <taxon>Eukaryota</taxon>
        <taxon>Discoba</taxon>
        <taxon>Euglenozoa</taxon>
        <taxon>Kinetoplastea</taxon>
        <taxon>Metakinetoplastina</taxon>
        <taxon>Trypanosomatida</taxon>
        <taxon>Trypanosomatidae</taxon>
        <taxon>Trypanosoma</taxon>
    </lineage>
</organism>
<gene>
    <name evidence="1" type="ORF">TM35_000083150</name>
</gene>